<dbReference type="Proteomes" id="UP000663854">
    <property type="component" value="Unassembled WGS sequence"/>
</dbReference>
<dbReference type="PROSITE" id="PS50262">
    <property type="entry name" value="G_PROTEIN_RECEP_F1_2"/>
    <property type="match status" value="1"/>
</dbReference>
<dbReference type="EMBL" id="CAJNOL010000257">
    <property type="protein sequence ID" value="CAF0966919.1"/>
    <property type="molecule type" value="Genomic_DNA"/>
</dbReference>
<feature type="transmembrane region" description="Helical" evidence="5">
    <location>
        <begin position="193"/>
        <end position="216"/>
    </location>
</feature>
<dbReference type="SUPFAM" id="SSF81321">
    <property type="entry name" value="Family A G protein-coupled receptor-like"/>
    <property type="match status" value="1"/>
</dbReference>
<dbReference type="InterPro" id="IPR017452">
    <property type="entry name" value="GPCR_Rhodpsn_7TM"/>
</dbReference>
<accession>A0A814EEK3</accession>
<keyword evidence="4 5" id="KW-0472">Membrane</keyword>
<dbReference type="GO" id="GO:0016020">
    <property type="term" value="C:membrane"/>
    <property type="evidence" value="ECO:0007669"/>
    <property type="project" value="UniProtKB-SubCell"/>
</dbReference>
<keyword evidence="9" id="KW-1185">Reference proteome</keyword>
<feature type="transmembrane region" description="Helical" evidence="5">
    <location>
        <begin position="157"/>
        <end position="181"/>
    </location>
</feature>
<comment type="caution">
    <text evidence="8">The sequence shown here is derived from an EMBL/GenBank/DDBJ whole genome shotgun (WGS) entry which is preliminary data.</text>
</comment>
<evidence type="ECO:0000256" key="3">
    <source>
        <dbReference type="ARBA" id="ARBA00022989"/>
    </source>
</evidence>
<name>A0A814EEK3_9BILA</name>
<sequence length="233" mass="27569">MAYYQHGTVTLASDKFCSWWTWWEYAINGLLLFVMAWGSIERHLLIFNRTMMDTKRKRFFFHVLPMILICLYPLIFYFITVILNTCKNQWNYNAVFCELPCYLTDQQVLATYDFIANVVFPVSAIAIANISLIFRIVRHKRRHQIAWRRQYKLTRQLVSIAVIYTVFWFPLTFNGLIITFTSSAILQSIQVDYFFFLLHMVPSLLPFISLACLSNFMKTILKKPRTTIVPLAQ</sequence>
<dbReference type="Gene3D" id="1.20.1070.10">
    <property type="entry name" value="Rhodopsin 7-helix transmembrane proteins"/>
    <property type="match status" value="1"/>
</dbReference>
<feature type="domain" description="G-protein coupled receptors family 1 profile" evidence="6">
    <location>
        <begin position="1"/>
        <end position="209"/>
    </location>
</feature>
<evidence type="ECO:0000313" key="7">
    <source>
        <dbReference type="EMBL" id="CAF0795777.1"/>
    </source>
</evidence>
<keyword evidence="3 5" id="KW-1133">Transmembrane helix</keyword>
<evidence type="ECO:0000256" key="2">
    <source>
        <dbReference type="ARBA" id="ARBA00022692"/>
    </source>
</evidence>
<gene>
    <name evidence="8" type="ORF">JXQ802_LOCUS12462</name>
    <name evidence="7" type="ORF">PYM288_LOCUS4364</name>
</gene>
<organism evidence="8 9">
    <name type="scientific">Rotaria sordida</name>
    <dbReference type="NCBI Taxonomy" id="392033"/>
    <lineage>
        <taxon>Eukaryota</taxon>
        <taxon>Metazoa</taxon>
        <taxon>Spiralia</taxon>
        <taxon>Gnathifera</taxon>
        <taxon>Rotifera</taxon>
        <taxon>Eurotatoria</taxon>
        <taxon>Bdelloidea</taxon>
        <taxon>Philodinida</taxon>
        <taxon>Philodinidae</taxon>
        <taxon>Rotaria</taxon>
    </lineage>
</organism>
<evidence type="ECO:0000256" key="4">
    <source>
        <dbReference type="ARBA" id="ARBA00023136"/>
    </source>
</evidence>
<keyword evidence="2 5" id="KW-0812">Transmembrane</keyword>
<evidence type="ECO:0000256" key="5">
    <source>
        <dbReference type="SAM" id="Phobius"/>
    </source>
</evidence>
<dbReference type="Proteomes" id="UP000663870">
    <property type="component" value="Unassembled WGS sequence"/>
</dbReference>
<feature type="transmembrane region" description="Helical" evidence="5">
    <location>
        <begin position="59"/>
        <end position="83"/>
    </location>
</feature>
<evidence type="ECO:0000256" key="1">
    <source>
        <dbReference type="ARBA" id="ARBA00004370"/>
    </source>
</evidence>
<feature type="transmembrane region" description="Helical" evidence="5">
    <location>
        <begin position="20"/>
        <end position="38"/>
    </location>
</feature>
<feature type="transmembrane region" description="Helical" evidence="5">
    <location>
        <begin position="114"/>
        <end position="137"/>
    </location>
</feature>
<evidence type="ECO:0000313" key="9">
    <source>
        <dbReference type="Proteomes" id="UP000663870"/>
    </source>
</evidence>
<comment type="subcellular location">
    <subcellularLocation>
        <location evidence="1">Membrane</location>
    </subcellularLocation>
</comment>
<reference evidence="8" key="1">
    <citation type="submission" date="2021-02" db="EMBL/GenBank/DDBJ databases">
        <authorList>
            <person name="Nowell W R."/>
        </authorList>
    </citation>
    <scope>NUCLEOTIDE SEQUENCE</scope>
</reference>
<proteinExistence type="predicted"/>
<evidence type="ECO:0000259" key="6">
    <source>
        <dbReference type="PROSITE" id="PS50262"/>
    </source>
</evidence>
<evidence type="ECO:0000313" key="8">
    <source>
        <dbReference type="EMBL" id="CAF0966919.1"/>
    </source>
</evidence>
<dbReference type="EMBL" id="CAJNOH010000039">
    <property type="protein sequence ID" value="CAF0795777.1"/>
    <property type="molecule type" value="Genomic_DNA"/>
</dbReference>
<dbReference type="AlphaFoldDB" id="A0A814EEK3"/>
<protein>
    <recommendedName>
        <fullName evidence="6">G-protein coupled receptors family 1 profile domain-containing protein</fullName>
    </recommendedName>
</protein>